<evidence type="ECO:0000256" key="1">
    <source>
        <dbReference type="SAM" id="Phobius"/>
    </source>
</evidence>
<organism evidence="3">
    <name type="scientific">Lotharella oceanica</name>
    <dbReference type="NCBI Taxonomy" id="641309"/>
    <lineage>
        <taxon>Eukaryota</taxon>
        <taxon>Sar</taxon>
        <taxon>Rhizaria</taxon>
        <taxon>Cercozoa</taxon>
        <taxon>Chlorarachniophyceae</taxon>
        <taxon>Lotharella</taxon>
    </lineage>
</organism>
<protein>
    <submittedName>
        <fullName evidence="3">Uncharacterized protein</fullName>
    </submittedName>
</protein>
<feature type="chain" id="PRO_5030555317" evidence="2">
    <location>
        <begin position="19"/>
        <end position="161"/>
    </location>
</feature>
<dbReference type="EMBL" id="HBHP01018536">
    <property type="protein sequence ID" value="CAD9767106.1"/>
    <property type="molecule type" value="Transcribed_RNA"/>
</dbReference>
<evidence type="ECO:0000313" key="3">
    <source>
        <dbReference type="EMBL" id="CAD9767106.1"/>
    </source>
</evidence>
<feature type="transmembrane region" description="Helical" evidence="1">
    <location>
        <begin position="90"/>
        <end position="109"/>
    </location>
</feature>
<gene>
    <name evidence="3" type="ORF">LSP00402_LOCUS11525</name>
</gene>
<proteinExistence type="predicted"/>
<accession>A0A7S2TRP5</accession>
<reference evidence="3" key="1">
    <citation type="submission" date="2021-01" db="EMBL/GenBank/DDBJ databases">
        <authorList>
            <person name="Corre E."/>
            <person name="Pelletier E."/>
            <person name="Niang G."/>
            <person name="Scheremetjew M."/>
            <person name="Finn R."/>
            <person name="Kale V."/>
            <person name="Holt S."/>
            <person name="Cochrane G."/>
            <person name="Meng A."/>
            <person name="Brown T."/>
            <person name="Cohen L."/>
        </authorList>
    </citation>
    <scope>NUCLEOTIDE SEQUENCE</scope>
    <source>
        <strain evidence="3">CCMP622</strain>
    </source>
</reference>
<keyword evidence="1" id="KW-0812">Transmembrane</keyword>
<feature type="signal peptide" evidence="2">
    <location>
        <begin position="1"/>
        <end position="18"/>
    </location>
</feature>
<dbReference type="AlphaFoldDB" id="A0A7S2TRP5"/>
<keyword evidence="1" id="KW-0472">Membrane</keyword>
<feature type="transmembrane region" description="Helical" evidence="1">
    <location>
        <begin position="25"/>
        <end position="42"/>
    </location>
</feature>
<keyword evidence="1" id="KW-1133">Transmembrane helix</keyword>
<sequence length="161" mass="17844">MRGHLLLLVLGRAGATVGEAPLTKHNTKYITAFTLIVFIGAYMVKAPMTRTHAIFFHFIFFTFPVNHLPLLGILLGEPLPGHHCLSGGEGLFPLCTFLFFLCFVLNLLGGRGPQVGRARPFFFHAFIYTRQTTSIFSLCFLAGTRVRLAWAFCPAHATMSV</sequence>
<name>A0A7S2TRP5_9EUKA</name>
<keyword evidence="2" id="KW-0732">Signal</keyword>
<feature type="transmembrane region" description="Helical" evidence="1">
    <location>
        <begin position="54"/>
        <end position="75"/>
    </location>
</feature>
<evidence type="ECO:0000256" key="2">
    <source>
        <dbReference type="SAM" id="SignalP"/>
    </source>
</evidence>